<sequence length="255" mass="29140">MLRQLQAHLDHQPSASPLCKTLAQEILSCIEKAVSLAKPSTSEISEQGPKERERRDLYKRSRKSLPTWTKQVRVSGGQGSEEGSLNDGYQWRKYGEKEILGAKHRRSYFRCTHRHSLRCQATKQVQRTDEDPSILQVTYYGVHTCHEKNHEVMEITGMKKEEEEGEQEEDHDNQQLLNFQTYATSAIKPKDETSSSFSFSFNHTLTGSSSTSTNFAKTSSQLNPELGENISPDAMLEMNFILDPNFPFDDTPKFF</sequence>
<evidence type="ECO:0000313" key="8">
    <source>
        <dbReference type="EMBL" id="KAJ0971712.1"/>
    </source>
</evidence>
<dbReference type="GO" id="GO:0000976">
    <property type="term" value="F:transcription cis-regulatory region binding"/>
    <property type="evidence" value="ECO:0007669"/>
    <property type="project" value="TreeGrafter"/>
</dbReference>
<dbReference type="InterPro" id="IPR044810">
    <property type="entry name" value="WRKY_plant"/>
</dbReference>
<proteinExistence type="predicted"/>
<feature type="region of interest" description="Disordered" evidence="6">
    <location>
        <begin position="38"/>
        <end position="57"/>
    </location>
</feature>
<keyword evidence="5" id="KW-0539">Nucleus</keyword>
<keyword evidence="9" id="KW-1185">Reference proteome</keyword>
<evidence type="ECO:0000313" key="9">
    <source>
        <dbReference type="Proteomes" id="UP001085076"/>
    </source>
</evidence>
<dbReference type="InterPro" id="IPR003657">
    <property type="entry name" value="WRKY_dom"/>
</dbReference>
<keyword evidence="4" id="KW-0804">Transcription</keyword>
<organism evidence="8 9">
    <name type="scientific">Dioscorea zingiberensis</name>
    <dbReference type="NCBI Taxonomy" id="325984"/>
    <lineage>
        <taxon>Eukaryota</taxon>
        <taxon>Viridiplantae</taxon>
        <taxon>Streptophyta</taxon>
        <taxon>Embryophyta</taxon>
        <taxon>Tracheophyta</taxon>
        <taxon>Spermatophyta</taxon>
        <taxon>Magnoliopsida</taxon>
        <taxon>Liliopsida</taxon>
        <taxon>Dioscoreales</taxon>
        <taxon>Dioscoreaceae</taxon>
        <taxon>Dioscorea</taxon>
    </lineage>
</organism>
<evidence type="ECO:0000256" key="2">
    <source>
        <dbReference type="ARBA" id="ARBA00023015"/>
    </source>
</evidence>
<evidence type="ECO:0000256" key="6">
    <source>
        <dbReference type="SAM" id="MobiDB-lite"/>
    </source>
</evidence>
<dbReference type="AlphaFoldDB" id="A0A9D5CFH0"/>
<gene>
    <name evidence="8" type="ORF">J5N97_019671</name>
</gene>
<dbReference type="Proteomes" id="UP001085076">
    <property type="component" value="Miscellaneous, Linkage group lg05"/>
</dbReference>
<comment type="subcellular location">
    <subcellularLocation>
        <location evidence="1">Nucleus</location>
    </subcellularLocation>
</comment>
<dbReference type="InterPro" id="IPR036576">
    <property type="entry name" value="WRKY_dom_sf"/>
</dbReference>
<name>A0A9D5CFH0_9LILI</name>
<protein>
    <recommendedName>
        <fullName evidence="7">WRKY domain-containing protein</fullName>
    </recommendedName>
</protein>
<evidence type="ECO:0000256" key="1">
    <source>
        <dbReference type="ARBA" id="ARBA00004123"/>
    </source>
</evidence>
<evidence type="ECO:0000256" key="4">
    <source>
        <dbReference type="ARBA" id="ARBA00023163"/>
    </source>
</evidence>
<reference evidence="8" key="2">
    <citation type="journal article" date="2022" name="Hortic Res">
        <title>The genome of Dioscorea zingiberensis sheds light on the biosynthesis, origin and evolution of the medicinally important diosgenin saponins.</title>
        <authorList>
            <person name="Li Y."/>
            <person name="Tan C."/>
            <person name="Li Z."/>
            <person name="Guo J."/>
            <person name="Li S."/>
            <person name="Chen X."/>
            <person name="Wang C."/>
            <person name="Dai X."/>
            <person name="Yang H."/>
            <person name="Song W."/>
            <person name="Hou L."/>
            <person name="Xu J."/>
            <person name="Tong Z."/>
            <person name="Xu A."/>
            <person name="Yuan X."/>
            <person name="Wang W."/>
            <person name="Yang Q."/>
            <person name="Chen L."/>
            <person name="Sun Z."/>
            <person name="Wang K."/>
            <person name="Pan B."/>
            <person name="Chen J."/>
            <person name="Bao Y."/>
            <person name="Liu F."/>
            <person name="Qi X."/>
            <person name="Gang D.R."/>
            <person name="Wen J."/>
            <person name="Li J."/>
        </authorList>
    </citation>
    <scope>NUCLEOTIDE SEQUENCE</scope>
    <source>
        <strain evidence="8">Dzin_1.0</strain>
    </source>
</reference>
<dbReference type="SMART" id="SM00774">
    <property type="entry name" value="WRKY"/>
    <property type="match status" value="1"/>
</dbReference>
<feature type="domain" description="WRKY" evidence="7">
    <location>
        <begin position="80"/>
        <end position="143"/>
    </location>
</feature>
<dbReference type="GO" id="GO:0005634">
    <property type="term" value="C:nucleus"/>
    <property type="evidence" value="ECO:0007669"/>
    <property type="project" value="UniProtKB-SubCell"/>
</dbReference>
<dbReference type="PROSITE" id="PS50811">
    <property type="entry name" value="WRKY"/>
    <property type="match status" value="1"/>
</dbReference>
<keyword evidence="2" id="KW-0805">Transcription regulation</keyword>
<dbReference type="OrthoDB" id="1888929at2759"/>
<dbReference type="PANTHER" id="PTHR32096">
    <property type="entry name" value="WRKY TRANSCRIPTION FACTOR 30-RELATED-RELATED"/>
    <property type="match status" value="1"/>
</dbReference>
<evidence type="ECO:0000259" key="7">
    <source>
        <dbReference type="PROSITE" id="PS50811"/>
    </source>
</evidence>
<dbReference type="Pfam" id="PF03106">
    <property type="entry name" value="WRKY"/>
    <property type="match status" value="1"/>
</dbReference>
<accession>A0A9D5CFH0</accession>
<evidence type="ECO:0000256" key="3">
    <source>
        <dbReference type="ARBA" id="ARBA00023125"/>
    </source>
</evidence>
<comment type="caution">
    <text evidence="8">The sequence shown here is derived from an EMBL/GenBank/DDBJ whole genome shotgun (WGS) entry which is preliminary data.</text>
</comment>
<evidence type="ECO:0000256" key="5">
    <source>
        <dbReference type="ARBA" id="ARBA00023242"/>
    </source>
</evidence>
<reference evidence="8" key="1">
    <citation type="submission" date="2021-03" db="EMBL/GenBank/DDBJ databases">
        <authorList>
            <person name="Li Z."/>
            <person name="Yang C."/>
        </authorList>
    </citation>
    <scope>NUCLEOTIDE SEQUENCE</scope>
    <source>
        <strain evidence="8">Dzin_1.0</strain>
        <tissue evidence="8">Leaf</tissue>
    </source>
</reference>
<dbReference type="EMBL" id="JAGGNH010000005">
    <property type="protein sequence ID" value="KAJ0971712.1"/>
    <property type="molecule type" value="Genomic_DNA"/>
</dbReference>
<keyword evidence="3" id="KW-0238">DNA-binding</keyword>
<dbReference type="PANTHER" id="PTHR32096:SF146">
    <property type="entry name" value="WRKY TRANSCRIPTION FACTOR 19-RELATED"/>
    <property type="match status" value="1"/>
</dbReference>
<dbReference type="SUPFAM" id="SSF118290">
    <property type="entry name" value="WRKY DNA-binding domain"/>
    <property type="match status" value="1"/>
</dbReference>
<dbReference type="Gene3D" id="2.20.25.80">
    <property type="entry name" value="WRKY domain"/>
    <property type="match status" value="1"/>
</dbReference>
<dbReference type="GO" id="GO:0003700">
    <property type="term" value="F:DNA-binding transcription factor activity"/>
    <property type="evidence" value="ECO:0007669"/>
    <property type="project" value="InterPro"/>
</dbReference>
<feature type="compositionally biased region" description="Basic and acidic residues" evidence="6">
    <location>
        <begin position="48"/>
        <end position="57"/>
    </location>
</feature>